<accession>A0A2N1M6I4</accession>
<keyword evidence="1" id="KW-0472">Membrane</keyword>
<dbReference type="AlphaFoldDB" id="A0A2N1M6I4"/>
<evidence type="ECO:0000256" key="1">
    <source>
        <dbReference type="SAM" id="Phobius"/>
    </source>
</evidence>
<organism evidence="2 3">
    <name type="scientific">Rhizophagus irregularis</name>
    <dbReference type="NCBI Taxonomy" id="588596"/>
    <lineage>
        <taxon>Eukaryota</taxon>
        <taxon>Fungi</taxon>
        <taxon>Fungi incertae sedis</taxon>
        <taxon>Mucoromycota</taxon>
        <taxon>Glomeromycotina</taxon>
        <taxon>Glomeromycetes</taxon>
        <taxon>Glomerales</taxon>
        <taxon>Glomeraceae</taxon>
        <taxon>Rhizophagus</taxon>
    </lineage>
</organism>
<keyword evidence="1" id="KW-0812">Transmembrane</keyword>
<sequence length="92" mass="11014">MHRRYRRNSCRRIGAVRRKIGIYNIFTLFFSAPCLTKNSFHRSIIPFLPSRYCHTSKTIFRYGYFSSNHYFAYGIGDIYAYHEVIFIDLQGD</sequence>
<evidence type="ECO:0000313" key="2">
    <source>
        <dbReference type="EMBL" id="PKK57218.1"/>
    </source>
</evidence>
<keyword evidence="1" id="KW-1133">Transmembrane helix</keyword>
<evidence type="ECO:0000313" key="3">
    <source>
        <dbReference type="Proteomes" id="UP000233469"/>
    </source>
</evidence>
<reference evidence="2 3" key="2">
    <citation type="submission" date="2017-10" db="EMBL/GenBank/DDBJ databases">
        <title>Extensive intraspecific genome diversity in a model arbuscular mycorrhizal fungus.</title>
        <authorList>
            <person name="Chen E.C.H."/>
            <person name="Morin E."/>
            <person name="Baudet D."/>
            <person name="Noel J."/>
            <person name="Ndikumana S."/>
            <person name="Charron P."/>
            <person name="St-Onge C."/>
            <person name="Giorgi J."/>
            <person name="Grigoriev I.V."/>
            <person name="Roux C."/>
            <person name="Martin F.M."/>
            <person name="Corradi N."/>
        </authorList>
    </citation>
    <scope>NUCLEOTIDE SEQUENCE [LARGE SCALE GENOMIC DNA]</scope>
    <source>
        <strain evidence="2 3">C2</strain>
    </source>
</reference>
<name>A0A2N1M6I4_9GLOM</name>
<protein>
    <submittedName>
        <fullName evidence="2">Uncharacterized protein</fullName>
    </submittedName>
</protein>
<dbReference type="Proteomes" id="UP000233469">
    <property type="component" value="Unassembled WGS sequence"/>
</dbReference>
<feature type="transmembrane region" description="Helical" evidence="1">
    <location>
        <begin position="21"/>
        <end position="40"/>
    </location>
</feature>
<dbReference type="EMBL" id="LLXL01004621">
    <property type="protein sequence ID" value="PKK57218.1"/>
    <property type="molecule type" value="Genomic_DNA"/>
</dbReference>
<gene>
    <name evidence="2" type="ORF">RhiirC2_395963</name>
</gene>
<dbReference type="VEuPathDB" id="FungiDB:FUN_014793"/>
<reference evidence="2 3" key="1">
    <citation type="submission" date="2016-04" db="EMBL/GenBank/DDBJ databases">
        <title>Genome analyses suggest a sexual origin of heterokaryosis in a supposedly ancient asexual fungus.</title>
        <authorList>
            <person name="Ropars J."/>
            <person name="Sedzielewska K."/>
            <person name="Noel J."/>
            <person name="Charron P."/>
            <person name="Farinelli L."/>
            <person name="Marton T."/>
            <person name="Kruger M."/>
            <person name="Pelin A."/>
            <person name="Brachmann A."/>
            <person name="Corradi N."/>
        </authorList>
    </citation>
    <scope>NUCLEOTIDE SEQUENCE [LARGE SCALE GENOMIC DNA]</scope>
    <source>
        <strain evidence="2 3">C2</strain>
    </source>
</reference>
<comment type="caution">
    <text evidence="2">The sequence shown here is derived from an EMBL/GenBank/DDBJ whole genome shotgun (WGS) entry which is preliminary data.</text>
</comment>
<proteinExistence type="predicted"/>